<keyword evidence="4 6" id="KW-0560">Oxidoreductase</keyword>
<accession>A0A7R8CBV3</accession>
<keyword evidence="3" id="KW-0274">FAD</keyword>
<dbReference type="GO" id="GO:0050667">
    <property type="term" value="P:homocysteine metabolic process"/>
    <property type="evidence" value="ECO:0007669"/>
    <property type="project" value="TreeGrafter"/>
</dbReference>
<dbReference type="GO" id="GO:0005829">
    <property type="term" value="C:cytosol"/>
    <property type="evidence" value="ECO:0007669"/>
    <property type="project" value="TreeGrafter"/>
</dbReference>
<evidence type="ECO:0000259" key="5">
    <source>
        <dbReference type="Pfam" id="PF00667"/>
    </source>
</evidence>
<organism evidence="6 7">
    <name type="scientific">Lepeophtheirus salmonis</name>
    <name type="common">Salmon louse</name>
    <name type="synonym">Caligus salmonis</name>
    <dbReference type="NCBI Taxonomy" id="72036"/>
    <lineage>
        <taxon>Eukaryota</taxon>
        <taxon>Metazoa</taxon>
        <taxon>Ecdysozoa</taxon>
        <taxon>Arthropoda</taxon>
        <taxon>Crustacea</taxon>
        <taxon>Multicrustacea</taxon>
        <taxon>Hexanauplia</taxon>
        <taxon>Copepoda</taxon>
        <taxon>Siphonostomatoida</taxon>
        <taxon>Caligidae</taxon>
        <taxon>Lepeophtheirus</taxon>
    </lineage>
</organism>
<dbReference type="InterPro" id="IPR003097">
    <property type="entry name" value="CysJ-like_FAD-binding"/>
</dbReference>
<dbReference type="PANTHER" id="PTHR19384:SF84">
    <property type="entry name" value="METHIONINE SYNTHASE REDUCTASE"/>
    <property type="match status" value="1"/>
</dbReference>
<dbReference type="Gene3D" id="1.20.990.10">
    <property type="entry name" value="NADPH-cytochrome p450 Reductase, Chain A, domain 3"/>
    <property type="match status" value="1"/>
</dbReference>
<dbReference type="InterPro" id="IPR023173">
    <property type="entry name" value="NADPH_Cyt_P450_Rdtase_alpha"/>
</dbReference>
<evidence type="ECO:0000256" key="1">
    <source>
        <dbReference type="ARBA" id="ARBA00001974"/>
    </source>
</evidence>
<dbReference type="OrthoDB" id="1856718at2759"/>
<dbReference type="GO" id="GO:0010181">
    <property type="term" value="F:FMN binding"/>
    <property type="evidence" value="ECO:0007669"/>
    <property type="project" value="TreeGrafter"/>
</dbReference>
<feature type="domain" description="Sulfite reductase [NADPH] flavoprotein alpha-component-like FAD-binding" evidence="5">
    <location>
        <begin position="7"/>
        <end position="100"/>
    </location>
</feature>
<dbReference type="EMBL" id="HG994580">
    <property type="protein sequence ID" value="CAF2761671.1"/>
    <property type="molecule type" value="Genomic_DNA"/>
</dbReference>
<dbReference type="AlphaFoldDB" id="A0A7R8CBV3"/>
<dbReference type="InterPro" id="IPR017938">
    <property type="entry name" value="Riboflavin_synthase-like_b-brl"/>
</dbReference>
<protein>
    <submittedName>
        <fullName evidence="6">MTRR</fullName>
        <ecNumber evidence="6">1.16.1.8</ecNumber>
    </submittedName>
</protein>
<dbReference type="SUPFAM" id="SSF63380">
    <property type="entry name" value="Riboflavin synthase domain-like"/>
    <property type="match status" value="1"/>
</dbReference>
<dbReference type="PANTHER" id="PTHR19384">
    <property type="entry name" value="NITRIC OXIDE SYNTHASE-RELATED"/>
    <property type="match status" value="1"/>
</dbReference>
<dbReference type="Proteomes" id="UP000675881">
    <property type="component" value="Chromosome 1"/>
</dbReference>
<keyword evidence="7" id="KW-1185">Reference proteome</keyword>
<evidence type="ECO:0000313" key="7">
    <source>
        <dbReference type="Proteomes" id="UP000675881"/>
    </source>
</evidence>
<evidence type="ECO:0000256" key="3">
    <source>
        <dbReference type="ARBA" id="ARBA00022827"/>
    </source>
</evidence>
<proteinExistence type="predicted"/>
<dbReference type="EC" id="1.16.1.8" evidence="6"/>
<gene>
    <name evidence="6" type="ORF">LSAA_805</name>
</gene>
<dbReference type="GO" id="GO:0050660">
    <property type="term" value="F:flavin adenine dinucleotide binding"/>
    <property type="evidence" value="ECO:0007669"/>
    <property type="project" value="TreeGrafter"/>
</dbReference>
<dbReference type="GO" id="GO:0009086">
    <property type="term" value="P:methionine biosynthetic process"/>
    <property type="evidence" value="ECO:0007669"/>
    <property type="project" value="TreeGrafter"/>
</dbReference>
<evidence type="ECO:0000256" key="2">
    <source>
        <dbReference type="ARBA" id="ARBA00022630"/>
    </source>
</evidence>
<evidence type="ECO:0000313" key="6">
    <source>
        <dbReference type="EMBL" id="CAF2761671.1"/>
    </source>
</evidence>
<evidence type="ECO:0000256" key="4">
    <source>
        <dbReference type="ARBA" id="ARBA00023002"/>
    </source>
</evidence>
<keyword evidence="2" id="KW-0285">Flavoprotein</keyword>
<dbReference type="Pfam" id="PF00667">
    <property type="entry name" value="FAD_binding_1"/>
    <property type="match status" value="1"/>
</dbReference>
<dbReference type="GO" id="GO:0030586">
    <property type="term" value="F:[methionine synthase] reductase (NADPH) activity"/>
    <property type="evidence" value="ECO:0007669"/>
    <property type="project" value="UniProtKB-EC"/>
</dbReference>
<name>A0A7R8CBV3_LEPSM</name>
<sequence>MPQTKLKKRRLQELCSKQGANEYLSFIREPGVSPLDILLTFSSISIPFEILLEHLPRLTPRAYSIASSYLSSKTCFDIVFTVVDIPVGKGRVFSRKGLCTE</sequence>
<comment type="cofactor">
    <cofactor evidence="1">
        <name>FAD</name>
        <dbReference type="ChEBI" id="CHEBI:57692"/>
    </cofactor>
</comment>
<reference evidence="6" key="1">
    <citation type="submission" date="2021-02" db="EMBL/GenBank/DDBJ databases">
        <authorList>
            <person name="Bekaert M."/>
        </authorList>
    </citation>
    <scope>NUCLEOTIDE SEQUENCE</scope>
    <source>
        <strain evidence="6">IoA-00</strain>
    </source>
</reference>